<sequence length="203" mass="21252">MATTPDQLRVGSACFGSCAVAPKLLEQPTALQPLQLLRPLQTSADSLQLGMPAGGFDLAPQPPMSRCIRPQTPSATSASDSPNQRGGGIAAEKRNQALTGRTRSANTAPWLPLKCHSMPTSEASLSKGIGQAEIHVPPSLRQTIHEPNMTPTLPPCQARALLGLEAVKTLASRSRSAVCTRIPLLAVSTGPGSDAPRDPQCRP</sequence>
<proteinExistence type="predicted"/>
<protein>
    <submittedName>
        <fullName evidence="2">Uncharacterized protein</fullName>
    </submittedName>
</protein>
<reference evidence="2 3" key="1">
    <citation type="journal article" date="2014" name="BMC Genomics">
        <title>Comparative genome sequencing reveals chemotype-specific gene clusters in the toxigenic black mold Stachybotrys.</title>
        <authorList>
            <person name="Semeiks J."/>
            <person name="Borek D."/>
            <person name="Otwinowski Z."/>
            <person name="Grishin N.V."/>
        </authorList>
    </citation>
    <scope>NUCLEOTIDE SEQUENCE [LARGE SCALE GENOMIC DNA]</scope>
    <source>
        <strain evidence="3">CBS 109288 / IBT 7711</strain>
    </source>
</reference>
<feature type="region of interest" description="Disordered" evidence="1">
    <location>
        <begin position="51"/>
        <end position="115"/>
    </location>
</feature>
<evidence type="ECO:0000256" key="1">
    <source>
        <dbReference type="SAM" id="MobiDB-lite"/>
    </source>
</evidence>
<feature type="compositionally biased region" description="Polar residues" evidence="1">
    <location>
        <begin position="71"/>
        <end position="84"/>
    </location>
</feature>
<evidence type="ECO:0000313" key="2">
    <source>
        <dbReference type="EMBL" id="KEY70473.1"/>
    </source>
</evidence>
<keyword evidence="3" id="KW-1185">Reference proteome</keyword>
<dbReference type="AlphaFoldDB" id="A0A084AYU4"/>
<dbReference type="EMBL" id="KL648437">
    <property type="protein sequence ID" value="KEY70473.1"/>
    <property type="molecule type" value="Genomic_DNA"/>
</dbReference>
<gene>
    <name evidence="2" type="ORF">S7711_11300</name>
</gene>
<organism evidence="2 3">
    <name type="scientific">Stachybotrys chartarum (strain CBS 109288 / IBT 7711)</name>
    <name type="common">Toxic black mold</name>
    <name type="synonym">Stilbospora chartarum</name>
    <dbReference type="NCBI Taxonomy" id="1280523"/>
    <lineage>
        <taxon>Eukaryota</taxon>
        <taxon>Fungi</taxon>
        <taxon>Dikarya</taxon>
        <taxon>Ascomycota</taxon>
        <taxon>Pezizomycotina</taxon>
        <taxon>Sordariomycetes</taxon>
        <taxon>Hypocreomycetidae</taxon>
        <taxon>Hypocreales</taxon>
        <taxon>Stachybotryaceae</taxon>
        <taxon>Stachybotrys</taxon>
    </lineage>
</organism>
<evidence type="ECO:0000313" key="3">
    <source>
        <dbReference type="Proteomes" id="UP000028045"/>
    </source>
</evidence>
<dbReference type="HOGENOM" id="CLU_1349679_0_0_1"/>
<name>A0A084AYU4_STACB</name>
<dbReference type="Proteomes" id="UP000028045">
    <property type="component" value="Unassembled WGS sequence"/>
</dbReference>
<accession>A0A084AYU4</accession>
<feature type="compositionally biased region" description="Polar residues" evidence="1">
    <location>
        <begin position="96"/>
        <end position="107"/>
    </location>
</feature>